<organism evidence="3 4">
    <name type="scientific">Corynebacterium incognita</name>
    <dbReference type="NCBI Taxonomy" id="2754725"/>
    <lineage>
        <taxon>Bacteria</taxon>
        <taxon>Bacillati</taxon>
        <taxon>Actinomycetota</taxon>
        <taxon>Actinomycetes</taxon>
        <taxon>Mycobacteriales</taxon>
        <taxon>Corynebacteriaceae</taxon>
        <taxon>Corynebacterium</taxon>
    </lineage>
</organism>
<feature type="domain" description="DUF6286" evidence="2">
    <location>
        <begin position="73"/>
        <end position="170"/>
    </location>
</feature>
<dbReference type="EMBL" id="CP059404">
    <property type="protein sequence ID" value="QNE88900.1"/>
    <property type="molecule type" value="Genomic_DNA"/>
</dbReference>
<sequence>MSAPAPRALASVRILVILLGILALAFSIVLAREAWIAWTDSPWGSWIQPLADAMASTELPAWGIPLAIISIAVGGVGVFAALKPRRRTHRALTSSTISAWTRPVDIARVCSATAQRTPGVAAARATVTSKHAHVVVNGDSEDAGLQARVHSAITTALSVLPSPPKVSVTVEAATEEMGEVYSGEEA</sequence>
<dbReference type="InterPro" id="IPR046253">
    <property type="entry name" value="DUF6286"/>
</dbReference>
<proteinExistence type="predicted"/>
<dbReference type="RefSeq" id="WP_185175289.1">
    <property type="nucleotide sequence ID" value="NZ_CP059404.1"/>
</dbReference>
<evidence type="ECO:0000256" key="1">
    <source>
        <dbReference type="SAM" id="Phobius"/>
    </source>
</evidence>
<reference evidence="3 4" key="1">
    <citation type="submission" date="2020-07" db="EMBL/GenBank/DDBJ databases">
        <title>Complete genome and description of Corynebacterium incognita strain Marseille-Q3630 sp. nov.</title>
        <authorList>
            <person name="Boxberger M."/>
        </authorList>
    </citation>
    <scope>NUCLEOTIDE SEQUENCE [LARGE SCALE GENOMIC DNA]</scope>
    <source>
        <strain evidence="3 4">Marseille-Q3630</strain>
    </source>
</reference>
<dbReference type="Pfam" id="PF19803">
    <property type="entry name" value="DUF6286"/>
    <property type="match status" value="1"/>
</dbReference>
<keyword evidence="1" id="KW-1133">Transmembrane helix</keyword>
<evidence type="ECO:0000313" key="3">
    <source>
        <dbReference type="EMBL" id="QNE88900.1"/>
    </source>
</evidence>
<keyword evidence="1" id="KW-0472">Membrane</keyword>
<keyword evidence="1" id="KW-0812">Transmembrane</keyword>
<gene>
    <name evidence="3" type="ORF">H0194_07390</name>
</gene>
<evidence type="ECO:0000259" key="2">
    <source>
        <dbReference type="Pfam" id="PF19803"/>
    </source>
</evidence>
<evidence type="ECO:0000313" key="4">
    <source>
        <dbReference type="Proteomes" id="UP000515743"/>
    </source>
</evidence>
<protein>
    <recommendedName>
        <fullName evidence="2">DUF6286 domain-containing protein</fullName>
    </recommendedName>
</protein>
<name>A0A7G7CMT4_9CORY</name>
<dbReference type="Proteomes" id="UP000515743">
    <property type="component" value="Chromosome"/>
</dbReference>
<accession>A0A7G7CMT4</accession>
<keyword evidence="4" id="KW-1185">Reference proteome</keyword>
<feature type="transmembrane region" description="Helical" evidence="1">
    <location>
        <begin position="62"/>
        <end position="82"/>
    </location>
</feature>
<dbReference type="AlphaFoldDB" id="A0A7G7CMT4"/>
<dbReference type="KEGG" id="cik:H0194_07390"/>